<dbReference type="Proteomes" id="UP001595384">
    <property type="component" value="Unassembled WGS sequence"/>
</dbReference>
<dbReference type="Pfam" id="PF07233">
    <property type="entry name" value="DUF1425"/>
    <property type="match status" value="1"/>
</dbReference>
<dbReference type="CDD" id="cd09030">
    <property type="entry name" value="DUF1425"/>
    <property type="match status" value="1"/>
</dbReference>
<dbReference type="RefSeq" id="WP_123016339.1">
    <property type="nucleotide sequence ID" value="NZ_AP024911.1"/>
</dbReference>
<name>A0ABV7C7U7_9VIBR</name>
<proteinExistence type="predicted"/>
<evidence type="ECO:0000313" key="2">
    <source>
        <dbReference type="Proteomes" id="UP001595384"/>
    </source>
</evidence>
<dbReference type="EMBL" id="JBHRSE010000039">
    <property type="protein sequence ID" value="MFC3023454.1"/>
    <property type="molecule type" value="Genomic_DNA"/>
</dbReference>
<organism evidence="1 2">
    <name type="scientific">Vibrio zhugei</name>
    <dbReference type="NCBI Taxonomy" id="2479546"/>
    <lineage>
        <taxon>Bacteria</taxon>
        <taxon>Pseudomonadati</taxon>
        <taxon>Pseudomonadota</taxon>
        <taxon>Gammaproteobacteria</taxon>
        <taxon>Vibrionales</taxon>
        <taxon>Vibrionaceae</taxon>
        <taxon>Vibrio</taxon>
    </lineage>
</organism>
<dbReference type="InterPro" id="IPR038483">
    <property type="entry name" value="YcfL-like_sf"/>
</dbReference>
<gene>
    <name evidence="1" type="ORF">ACFODT_06430</name>
</gene>
<dbReference type="InterPro" id="IPR010824">
    <property type="entry name" value="DUF1425"/>
</dbReference>
<keyword evidence="2" id="KW-1185">Reference proteome</keyword>
<dbReference type="Gene3D" id="2.60.40.3230">
    <property type="match status" value="1"/>
</dbReference>
<reference evidence="2" key="1">
    <citation type="journal article" date="2019" name="Int. J. Syst. Evol. Microbiol.">
        <title>The Global Catalogue of Microorganisms (GCM) 10K type strain sequencing project: providing services to taxonomists for standard genome sequencing and annotation.</title>
        <authorList>
            <consortium name="The Broad Institute Genomics Platform"/>
            <consortium name="The Broad Institute Genome Sequencing Center for Infectious Disease"/>
            <person name="Wu L."/>
            <person name="Ma J."/>
        </authorList>
    </citation>
    <scope>NUCLEOTIDE SEQUENCE [LARGE SCALE GENOMIC DNA]</scope>
    <source>
        <strain evidence="2">KCTC 62784</strain>
    </source>
</reference>
<comment type="caution">
    <text evidence="1">The sequence shown here is derived from an EMBL/GenBank/DDBJ whole genome shotgun (WGS) entry which is preliminary data.</text>
</comment>
<sequence>MKLALIGLLAVTGLVGCSTNTSGLQIDGANQRVIFGQSALDDALKVADISTEKVHHHVRGSVFLVNQTTHDQSVQYRFYWYDHQGLQVNMQPSAWQPLLIHGGETVTVSEVSISPQGQQFRLQIRENK</sequence>
<accession>A0ABV7C7U7</accession>
<dbReference type="PROSITE" id="PS51257">
    <property type="entry name" value="PROKAR_LIPOPROTEIN"/>
    <property type="match status" value="1"/>
</dbReference>
<protein>
    <submittedName>
        <fullName evidence="1">YcfL family protein</fullName>
    </submittedName>
</protein>
<evidence type="ECO:0000313" key="1">
    <source>
        <dbReference type="EMBL" id="MFC3023454.1"/>
    </source>
</evidence>